<reference evidence="8 9" key="1">
    <citation type="submission" date="2016-11" db="EMBL/GenBank/DDBJ databases">
        <authorList>
            <person name="Jaros S."/>
            <person name="Januszkiewicz K."/>
            <person name="Wedrychowicz H."/>
        </authorList>
    </citation>
    <scope>NUCLEOTIDE SEQUENCE [LARGE SCALE GENOMIC DNA]</scope>
    <source>
        <strain evidence="8 9">DSM 21637</strain>
    </source>
</reference>
<comment type="subcellular location">
    <subcellularLocation>
        <location evidence="1">Cell membrane</location>
        <topology evidence="1">Multi-pass membrane protein</topology>
    </subcellularLocation>
</comment>
<evidence type="ECO:0000256" key="3">
    <source>
        <dbReference type="ARBA" id="ARBA00022475"/>
    </source>
</evidence>
<name>A0A1K1TWJ3_9GAMM</name>
<gene>
    <name evidence="8" type="ORF">SAMN02745752_00351</name>
</gene>
<dbReference type="OrthoDB" id="9804822at2"/>
<feature type="transmembrane region" description="Helical" evidence="7">
    <location>
        <begin position="147"/>
        <end position="174"/>
    </location>
</feature>
<keyword evidence="4 7" id="KW-0812">Transmembrane</keyword>
<dbReference type="Proteomes" id="UP000182350">
    <property type="component" value="Unassembled WGS sequence"/>
</dbReference>
<dbReference type="RefSeq" id="WP_072324872.1">
    <property type="nucleotide sequence ID" value="NZ_FPJW01000001.1"/>
</dbReference>
<evidence type="ECO:0000256" key="1">
    <source>
        <dbReference type="ARBA" id="ARBA00004651"/>
    </source>
</evidence>
<dbReference type="PIRSF" id="PIRSF006324">
    <property type="entry name" value="LeuE"/>
    <property type="match status" value="1"/>
</dbReference>
<evidence type="ECO:0000313" key="8">
    <source>
        <dbReference type="EMBL" id="SFX05145.1"/>
    </source>
</evidence>
<dbReference type="AlphaFoldDB" id="A0A1K1TWJ3"/>
<dbReference type="PANTHER" id="PTHR30086">
    <property type="entry name" value="ARGININE EXPORTER PROTEIN ARGO"/>
    <property type="match status" value="1"/>
</dbReference>
<keyword evidence="9" id="KW-1185">Reference proteome</keyword>
<sequence>MTLETWIALFLACWFISLSPGAGAIASMSSGLNHGFRTGYWNAIGLQLALLLQVAVVAAGLGAILSTSEMAFGIIKWCGVAYLLYLGWKQWHAPITVVQADQEHKTRTTAMALVLRGFLVNASNPKAIIFILAVLPQFINPQQPLLPQYLIMTITMVCVDLVVMAGYTGLAAKVLRLLQQPRHQTLMNRTFGGTFVAAALLLTSVKSS</sequence>
<keyword evidence="5 7" id="KW-1133">Transmembrane helix</keyword>
<keyword evidence="6 7" id="KW-0472">Membrane</keyword>
<dbReference type="GO" id="GO:0042970">
    <property type="term" value="F:homoserine transmembrane transporter activity"/>
    <property type="evidence" value="ECO:0007669"/>
    <property type="project" value="TreeGrafter"/>
</dbReference>
<dbReference type="Pfam" id="PF01810">
    <property type="entry name" value="LysE"/>
    <property type="match status" value="1"/>
</dbReference>
<dbReference type="PANTHER" id="PTHR30086:SF14">
    <property type="entry name" value="HOMOSERINE_HOMOSERINE LACTONE EFFLUX PROTEIN"/>
    <property type="match status" value="1"/>
</dbReference>
<proteinExistence type="inferred from homology"/>
<organism evidence="8 9">
    <name type="scientific">Marinospirillum alkaliphilum DSM 21637</name>
    <dbReference type="NCBI Taxonomy" id="1122209"/>
    <lineage>
        <taxon>Bacteria</taxon>
        <taxon>Pseudomonadati</taxon>
        <taxon>Pseudomonadota</taxon>
        <taxon>Gammaproteobacteria</taxon>
        <taxon>Oceanospirillales</taxon>
        <taxon>Oceanospirillaceae</taxon>
        <taxon>Marinospirillum</taxon>
    </lineage>
</organism>
<evidence type="ECO:0000256" key="2">
    <source>
        <dbReference type="ARBA" id="ARBA00007928"/>
    </source>
</evidence>
<feature type="transmembrane region" description="Helical" evidence="7">
    <location>
        <begin position="40"/>
        <end position="64"/>
    </location>
</feature>
<keyword evidence="3" id="KW-1003">Cell membrane</keyword>
<feature type="transmembrane region" description="Helical" evidence="7">
    <location>
        <begin position="186"/>
        <end position="205"/>
    </location>
</feature>
<dbReference type="EMBL" id="FPJW01000001">
    <property type="protein sequence ID" value="SFX05145.1"/>
    <property type="molecule type" value="Genomic_DNA"/>
</dbReference>
<feature type="transmembrane region" description="Helical" evidence="7">
    <location>
        <begin position="6"/>
        <end position="28"/>
    </location>
</feature>
<feature type="transmembrane region" description="Helical" evidence="7">
    <location>
        <begin position="109"/>
        <end position="135"/>
    </location>
</feature>
<evidence type="ECO:0000256" key="7">
    <source>
        <dbReference type="SAM" id="Phobius"/>
    </source>
</evidence>
<evidence type="ECO:0000256" key="4">
    <source>
        <dbReference type="ARBA" id="ARBA00022692"/>
    </source>
</evidence>
<accession>A0A1K1TWJ3</accession>
<evidence type="ECO:0000256" key="6">
    <source>
        <dbReference type="ARBA" id="ARBA00023136"/>
    </source>
</evidence>
<dbReference type="STRING" id="1122209.SAMN02745752_00351"/>
<dbReference type="InterPro" id="IPR001123">
    <property type="entry name" value="LeuE-type"/>
</dbReference>
<evidence type="ECO:0000256" key="5">
    <source>
        <dbReference type="ARBA" id="ARBA00022989"/>
    </source>
</evidence>
<dbReference type="GO" id="GO:0005886">
    <property type="term" value="C:plasma membrane"/>
    <property type="evidence" value="ECO:0007669"/>
    <property type="project" value="UniProtKB-SubCell"/>
</dbReference>
<protein>
    <submittedName>
        <fullName evidence="8">Homoserine/homoserine lactone efflux protein</fullName>
    </submittedName>
</protein>
<comment type="similarity">
    <text evidence="2">Belongs to the Rht family.</text>
</comment>
<evidence type="ECO:0000313" key="9">
    <source>
        <dbReference type="Proteomes" id="UP000182350"/>
    </source>
</evidence>